<dbReference type="PANTHER" id="PTHR30582:SF24">
    <property type="entry name" value="L,D-TRANSPEPTIDASE ERFK_SRFK-RELATED"/>
    <property type="match status" value="1"/>
</dbReference>
<evidence type="ECO:0000256" key="5">
    <source>
        <dbReference type="ARBA" id="ARBA00022801"/>
    </source>
</evidence>
<dbReference type="InterPro" id="IPR038063">
    <property type="entry name" value="Transpep_catalytic_dom"/>
</dbReference>
<evidence type="ECO:0000256" key="2">
    <source>
        <dbReference type="ARBA" id="ARBA00005992"/>
    </source>
</evidence>
<sequence length="207" mass="23190">MKSYVNALVKTAVKAIVGVGIVFGLSAPLQAAQYWNAEKREWVSYTPSVHTASRLARSKYKRKVVSYRTDEKPGTIIVDTDERYLYHVLADGKAMRYGIGVGRDGFEWSGTERVTRKAKWPGWTPPPEMIRREAKKGRKLPSYMPGGPENPLGARALYLGNTIYRIHGTNEDWTIGKAVSSGCIRMFNADVEHLYENVRVGAKVVVL</sequence>
<dbReference type="Proteomes" id="UP000185783">
    <property type="component" value="Unassembled WGS sequence"/>
</dbReference>
<protein>
    <recommendedName>
        <fullName evidence="10">L,D-TPase catalytic domain-containing protein</fullName>
    </recommendedName>
</protein>
<keyword evidence="5" id="KW-0378">Hydrolase</keyword>
<dbReference type="CDD" id="cd16913">
    <property type="entry name" value="YkuD_like"/>
    <property type="match status" value="1"/>
</dbReference>
<comment type="pathway">
    <text evidence="1 9">Cell wall biogenesis; peptidoglycan biosynthesis.</text>
</comment>
<dbReference type="FunFam" id="2.40.440.10:FF:000002">
    <property type="entry name" value="L,D-transpeptidase ErfK/SrfK"/>
    <property type="match status" value="1"/>
</dbReference>
<feature type="domain" description="L,D-TPase catalytic" evidence="10">
    <location>
        <begin position="74"/>
        <end position="207"/>
    </location>
</feature>
<dbReference type="EMBL" id="LVVZ01000010">
    <property type="protein sequence ID" value="OKL44816.1"/>
    <property type="molecule type" value="Genomic_DNA"/>
</dbReference>
<dbReference type="Gene3D" id="2.40.440.10">
    <property type="entry name" value="L,D-transpeptidase catalytic domain-like"/>
    <property type="match status" value="1"/>
</dbReference>
<evidence type="ECO:0000256" key="8">
    <source>
        <dbReference type="ARBA" id="ARBA00023316"/>
    </source>
</evidence>
<dbReference type="GO" id="GO:0005576">
    <property type="term" value="C:extracellular region"/>
    <property type="evidence" value="ECO:0007669"/>
    <property type="project" value="TreeGrafter"/>
</dbReference>
<keyword evidence="3" id="KW-0328">Glycosyltransferase</keyword>
<organism evidence="11 12">
    <name type="scientific">Pseudovibrio exalbescens</name>
    <dbReference type="NCBI Taxonomy" id="197461"/>
    <lineage>
        <taxon>Bacteria</taxon>
        <taxon>Pseudomonadati</taxon>
        <taxon>Pseudomonadota</taxon>
        <taxon>Alphaproteobacteria</taxon>
        <taxon>Hyphomicrobiales</taxon>
        <taxon>Stappiaceae</taxon>
        <taxon>Pseudovibrio</taxon>
    </lineage>
</organism>
<dbReference type="GO" id="GO:0008360">
    <property type="term" value="P:regulation of cell shape"/>
    <property type="evidence" value="ECO:0007669"/>
    <property type="project" value="UniProtKB-UniRule"/>
</dbReference>
<keyword evidence="4" id="KW-0808">Transferase</keyword>
<dbReference type="UniPathway" id="UPA00219"/>
<evidence type="ECO:0000256" key="3">
    <source>
        <dbReference type="ARBA" id="ARBA00022676"/>
    </source>
</evidence>
<evidence type="ECO:0000313" key="12">
    <source>
        <dbReference type="Proteomes" id="UP000185783"/>
    </source>
</evidence>
<dbReference type="AlphaFoldDB" id="A0A1U7JJ95"/>
<evidence type="ECO:0000256" key="9">
    <source>
        <dbReference type="PROSITE-ProRule" id="PRU01373"/>
    </source>
</evidence>
<feature type="active site" description="Nucleophile" evidence="9">
    <location>
        <position position="183"/>
    </location>
</feature>
<comment type="similarity">
    <text evidence="2">Belongs to the YkuD family.</text>
</comment>
<evidence type="ECO:0000259" key="10">
    <source>
        <dbReference type="PROSITE" id="PS52029"/>
    </source>
</evidence>
<dbReference type="STRING" id="197461.A3843_05810"/>
<dbReference type="GO" id="GO:0071555">
    <property type="term" value="P:cell wall organization"/>
    <property type="evidence" value="ECO:0007669"/>
    <property type="project" value="UniProtKB-UniRule"/>
</dbReference>
<evidence type="ECO:0000256" key="4">
    <source>
        <dbReference type="ARBA" id="ARBA00022679"/>
    </source>
</evidence>
<dbReference type="RefSeq" id="WP_036489127.1">
    <property type="nucleotide sequence ID" value="NZ_LVVZ01000010.1"/>
</dbReference>
<keyword evidence="6 9" id="KW-0133">Cell shape</keyword>
<keyword evidence="7 9" id="KW-0573">Peptidoglycan synthesis</keyword>
<dbReference type="InterPro" id="IPR050979">
    <property type="entry name" value="LD-transpeptidase"/>
</dbReference>
<evidence type="ECO:0000256" key="7">
    <source>
        <dbReference type="ARBA" id="ARBA00022984"/>
    </source>
</evidence>
<dbReference type="PROSITE" id="PS52029">
    <property type="entry name" value="LD_TPASE"/>
    <property type="match status" value="1"/>
</dbReference>
<evidence type="ECO:0000256" key="1">
    <source>
        <dbReference type="ARBA" id="ARBA00004752"/>
    </source>
</evidence>
<dbReference type="SUPFAM" id="SSF141523">
    <property type="entry name" value="L,D-transpeptidase catalytic domain-like"/>
    <property type="match status" value="1"/>
</dbReference>
<comment type="caution">
    <text evidence="11">The sequence shown here is derived from an EMBL/GenBank/DDBJ whole genome shotgun (WGS) entry which is preliminary data.</text>
</comment>
<keyword evidence="12" id="KW-1185">Reference proteome</keyword>
<evidence type="ECO:0000256" key="6">
    <source>
        <dbReference type="ARBA" id="ARBA00022960"/>
    </source>
</evidence>
<gene>
    <name evidence="11" type="ORF">A3843_05810</name>
</gene>
<dbReference type="GO" id="GO:0016757">
    <property type="term" value="F:glycosyltransferase activity"/>
    <property type="evidence" value="ECO:0007669"/>
    <property type="project" value="UniProtKB-KW"/>
</dbReference>
<evidence type="ECO:0000313" key="11">
    <source>
        <dbReference type="EMBL" id="OKL44816.1"/>
    </source>
</evidence>
<keyword evidence="8 9" id="KW-0961">Cell wall biogenesis/degradation</keyword>
<accession>A0A1U7JJ95</accession>
<proteinExistence type="inferred from homology"/>
<dbReference type="PANTHER" id="PTHR30582">
    <property type="entry name" value="L,D-TRANSPEPTIDASE"/>
    <property type="match status" value="1"/>
</dbReference>
<dbReference type="InterPro" id="IPR005490">
    <property type="entry name" value="LD_TPept_cat_dom"/>
</dbReference>
<reference evidence="11 12" key="1">
    <citation type="submission" date="2016-03" db="EMBL/GenBank/DDBJ databases">
        <title>Genome sequence of Nesiotobacter sp. nov., a moderately halophilic alphaproteobacterium isolated from the Yellow Sea, China.</title>
        <authorList>
            <person name="Zhang G."/>
            <person name="Zhang R."/>
        </authorList>
    </citation>
    <scope>NUCLEOTIDE SEQUENCE [LARGE SCALE GENOMIC DNA]</scope>
    <source>
        <strain evidence="11 12">WB1-6</strain>
    </source>
</reference>
<dbReference type="GO" id="GO:0071972">
    <property type="term" value="F:peptidoglycan L,D-transpeptidase activity"/>
    <property type="evidence" value="ECO:0007669"/>
    <property type="project" value="TreeGrafter"/>
</dbReference>
<dbReference type="OrthoDB" id="9795305at2"/>
<dbReference type="Pfam" id="PF03734">
    <property type="entry name" value="YkuD"/>
    <property type="match status" value="1"/>
</dbReference>
<name>A0A1U7JJ95_9HYPH</name>
<feature type="active site" description="Proton donor/acceptor" evidence="9">
    <location>
        <position position="167"/>
    </location>
</feature>
<dbReference type="GO" id="GO:0018104">
    <property type="term" value="P:peptidoglycan-protein cross-linking"/>
    <property type="evidence" value="ECO:0007669"/>
    <property type="project" value="TreeGrafter"/>
</dbReference>